<keyword evidence="2 5" id="KW-0560">Oxidoreductase</keyword>
<evidence type="ECO:0000256" key="1">
    <source>
        <dbReference type="ARBA" id="ARBA00004786"/>
    </source>
</evidence>
<dbReference type="PROSITE" id="PS00070">
    <property type="entry name" value="ALDEHYDE_DEHYDR_CYS"/>
    <property type="match status" value="1"/>
</dbReference>
<dbReference type="InterPro" id="IPR050485">
    <property type="entry name" value="Proline_metab_enzyme"/>
</dbReference>
<dbReference type="GO" id="GO:0010133">
    <property type="term" value="P:L-proline catabolic process to L-glutamate"/>
    <property type="evidence" value="ECO:0007669"/>
    <property type="project" value="UniProtKB-UniRule"/>
</dbReference>
<evidence type="ECO:0000259" key="9">
    <source>
        <dbReference type="Pfam" id="PF14850"/>
    </source>
</evidence>
<evidence type="ECO:0000259" key="8">
    <source>
        <dbReference type="Pfam" id="PF01619"/>
    </source>
</evidence>
<dbReference type="Pfam" id="PF00171">
    <property type="entry name" value="Aldedh"/>
    <property type="match status" value="1"/>
</dbReference>
<dbReference type="EC" id="1.2.1.88" evidence="5"/>
<dbReference type="SUPFAM" id="SSF51730">
    <property type="entry name" value="FAD-linked oxidoreductase"/>
    <property type="match status" value="1"/>
</dbReference>
<evidence type="ECO:0000313" key="11">
    <source>
        <dbReference type="Proteomes" id="UP000628984"/>
    </source>
</evidence>
<dbReference type="Pfam" id="PF14850">
    <property type="entry name" value="Pro_dh-DNA_bdg"/>
    <property type="match status" value="1"/>
</dbReference>
<dbReference type="InterPro" id="IPR024082">
    <property type="entry name" value="PRODH_PutA_dom_II"/>
</dbReference>
<keyword evidence="5" id="KW-0642">Proline metabolism</keyword>
<evidence type="ECO:0000256" key="6">
    <source>
        <dbReference type="PIRSR" id="PIRSR000197-1"/>
    </source>
</evidence>
<dbReference type="SUPFAM" id="SSF81935">
    <property type="entry name" value="N-terminal domain of bifunctional PutA protein"/>
    <property type="match status" value="1"/>
</dbReference>
<dbReference type="EMBL" id="BMYQ01000015">
    <property type="protein sequence ID" value="GGW42947.1"/>
    <property type="molecule type" value="Genomic_DNA"/>
</dbReference>
<comment type="catalytic activity">
    <reaction evidence="5">
        <text>L-proline + a quinone = (S)-1-pyrroline-5-carboxylate + a quinol + H(+)</text>
        <dbReference type="Rhea" id="RHEA:23784"/>
        <dbReference type="ChEBI" id="CHEBI:15378"/>
        <dbReference type="ChEBI" id="CHEBI:17388"/>
        <dbReference type="ChEBI" id="CHEBI:24646"/>
        <dbReference type="ChEBI" id="CHEBI:60039"/>
        <dbReference type="ChEBI" id="CHEBI:132124"/>
        <dbReference type="EC" id="1.5.5.2"/>
    </reaction>
</comment>
<reference evidence="10" key="1">
    <citation type="journal article" date="2014" name="Int. J. Syst. Evol. Microbiol.">
        <title>Complete genome sequence of Corynebacterium casei LMG S-19264T (=DSM 44701T), isolated from a smear-ripened cheese.</title>
        <authorList>
            <consortium name="US DOE Joint Genome Institute (JGI-PGF)"/>
            <person name="Walter F."/>
            <person name="Albersmeier A."/>
            <person name="Kalinowski J."/>
            <person name="Ruckert C."/>
        </authorList>
    </citation>
    <scope>NUCLEOTIDE SEQUENCE</scope>
    <source>
        <strain evidence="10">KCTC 23714</strain>
    </source>
</reference>
<proteinExistence type="inferred from homology"/>
<keyword evidence="11" id="KW-1185">Reference proteome</keyword>
<evidence type="ECO:0000256" key="4">
    <source>
        <dbReference type="ARBA" id="ARBA00048142"/>
    </source>
</evidence>
<keyword evidence="5" id="KW-0285">Flavoprotein</keyword>
<comment type="catalytic activity">
    <reaction evidence="4 5">
        <text>L-glutamate 5-semialdehyde + NAD(+) + H2O = L-glutamate + NADH + 2 H(+)</text>
        <dbReference type="Rhea" id="RHEA:30235"/>
        <dbReference type="ChEBI" id="CHEBI:15377"/>
        <dbReference type="ChEBI" id="CHEBI:15378"/>
        <dbReference type="ChEBI" id="CHEBI:29985"/>
        <dbReference type="ChEBI" id="CHEBI:57540"/>
        <dbReference type="ChEBI" id="CHEBI:57945"/>
        <dbReference type="ChEBI" id="CHEBI:58066"/>
        <dbReference type="EC" id="1.2.1.88"/>
    </reaction>
</comment>
<keyword evidence="5" id="KW-0804">Transcription</keyword>
<dbReference type="Gene3D" id="1.20.5.460">
    <property type="entry name" value="Single helix bin"/>
    <property type="match status" value="1"/>
</dbReference>
<dbReference type="FunFam" id="3.40.309.10:FF:000005">
    <property type="entry name" value="1-pyrroline-5-carboxylate dehydrogenase 1"/>
    <property type="match status" value="1"/>
</dbReference>
<dbReference type="Pfam" id="PF01619">
    <property type="entry name" value="Pro_dh"/>
    <property type="match status" value="1"/>
</dbReference>
<feature type="domain" description="Proline dehydrogenase" evidence="8">
    <location>
        <begin position="178"/>
        <end position="470"/>
    </location>
</feature>
<dbReference type="SUPFAM" id="SSF53720">
    <property type="entry name" value="ALDH-like"/>
    <property type="match status" value="1"/>
</dbReference>
<dbReference type="RefSeq" id="WP_189635087.1">
    <property type="nucleotide sequence ID" value="NZ_BMYQ01000015.1"/>
</dbReference>
<dbReference type="InterPro" id="IPR015590">
    <property type="entry name" value="Aldehyde_DH_dom"/>
</dbReference>
<evidence type="ECO:0000256" key="2">
    <source>
        <dbReference type="ARBA" id="ARBA00023002"/>
    </source>
</evidence>
<dbReference type="Gene3D" id="3.40.309.10">
    <property type="entry name" value="Aldehyde Dehydrogenase, Chain A, domain 2"/>
    <property type="match status" value="1"/>
</dbReference>
<keyword evidence="5" id="KW-0805">Transcription regulation</keyword>
<feature type="active site" evidence="6">
    <location>
        <position position="759"/>
    </location>
</feature>
<name>A0A918J1F0_9RHOB</name>
<dbReference type="GO" id="GO:0003677">
    <property type="term" value="F:DNA binding"/>
    <property type="evidence" value="ECO:0007669"/>
    <property type="project" value="UniProtKB-KW"/>
</dbReference>
<dbReference type="InterPro" id="IPR005933">
    <property type="entry name" value="PutA_C"/>
</dbReference>
<dbReference type="InterPro" id="IPR016160">
    <property type="entry name" value="Ald_DH_CS_CYS"/>
</dbReference>
<dbReference type="EC" id="1.5.5.2" evidence="5"/>
<keyword evidence="5" id="KW-0238">DNA-binding</keyword>
<keyword evidence="3 5" id="KW-0520">NAD</keyword>
<comment type="similarity">
    <text evidence="5">In the C-terminal section; belongs to the aldehyde dehydrogenase family.</text>
</comment>
<dbReference type="InterPro" id="IPR016162">
    <property type="entry name" value="Ald_DH_N"/>
</dbReference>
<dbReference type="PANTHER" id="PTHR42862:SF1">
    <property type="entry name" value="DELTA-1-PYRROLINE-5-CARBOXYLATE DEHYDROGENASE 2, ISOFORM A-RELATED"/>
    <property type="match status" value="1"/>
</dbReference>
<gene>
    <name evidence="10" type="primary">putA</name>
    <name evidence="10" type="ORF">GCM10011452_34110</name>
</gene>
<protein>
    <recommendedName>
        <fullName evidence="5">Bifunctional protein PutA</fullName>
    </recommendedName>
    <domain>
        <recommendedName>
            <fullName evidence="5">Proline dehydrogenase</fullName>
            <ecNumber evidence="5">1.5.5.2</ecNumber>
        </recommendedName>
        <alternativeName>
            <fullName evidence="5">Proline oxidase</fullName>
        </alternativeName>
    </domain>
    <domain>
        <recommendedName>
            <fullName evidence="5">Delta-1-pyrroline-5-carboxylate dehydrogenase</fullName>
            <shortName evidence="5">P5C dehydrogenase</shortName>
            <ecNumber evidence="5">1.2.1.88</ecNumber>
        </recommendedName>
        <alternativeName>
            <fullName evidence="5">L-glutamate gamma-semialdehyde dehydrogenase</fullName>
        </alternativeName>
    </domain>
</protein>
<dbReference type="CDD" id="cd07125">
    <property type="entry name" value="ALDH_PutA-P5CDH"/>
    <property type="match status" value="1"/>
</dbReference>
<dbReference type="Gene3D" id="3.20.20.220">
    <property type="match status" value="1"/>
</dbReference>
<comment type="similarity">
    <text evidence="5">In the N-terminal section; belongs to the proline dehydrogenase family.</text>
</comment>
<evidence type="ECO:0000256" key="5">
    <source>
        <dbReference type="PIRNR" id="PIRNR000197"/>
    </source>
</evidence>
<comment type="function">
    <text evidence="5">Oxidizes proline to glutamate for use as a carbon and nitrogen source.</text>
</comment>
<dbReference type="PIRSF" id="PIRSF000197">
    <property type="entry name" value="Bifunct_PutA"/>
    <property type="match status" value="1"/>
</dbReference>
<keyword evidence="5" id="KW-0274">FAD</keyword>
<dbReference type="GO" id="GO:0004657">
    <property type="term" value="F:proline dehydrogenase activity"/>
    <property type="evidence" value="ECO:0007669"/>
    <property type="project" value="UniProtKB-UniRule"/>
</dbReference>
<feature type="active site" evidence="6">
    <location>
        <position position="793"/>
    </location>
</feature>
<comment type="pathway">
    <text evidence="1 5">Amino-acid degradation; L-proline degradation into L-glutamate; L-glutamate from L-proline: step 2/2.</text>
</comment>
<sequence length="1135" mass="119930">MAAHDLTAFDLNAKFQSESALLERLVAEAALSDELRARISAKGADLVRRIRGEAKPTLMEHFLSEYGLSTREGVALMCLAEAMLRVPDKLTIDALIEDKIAPSDWGKHLGEASSSLVNASTWALMLTGKVLDADQPGIAGTLRGLVKRLGEPVIRTAVGRAMKEMGRQFVLGQTIDAALDRAQKREAQGFTYSYDMLGEAAMTTADAARYAREYANAISAIARACTKGSVETNPGISIKLSALHPRYEVAQEARVMAELVPVVLKLAQAAKAAGMGMNIDAEEQDRLVLSMKVIEAVLADPSLAGWDGFGIVVQAYGKRAGGIIDWLYATAKRLDRKIMVRLVKGAYWDSEIKRAQVESLPGFPLFTTKTATDVSYIANAKKLIGYADRIYPQFATHNAQTVAAILEMAGGIAFEFQRLHGMGERLHDIALAETKGRCRIYAPVGAHRDLLAYLVRRLLENGANSSFVHQIVDESISPEDVARDPFTALATAKAPASLVAPADLFGAGRRNSVGFDLSDEGTLARIEAARTSAHVVAEALTVRPATGEMQPITNPATGEKIGEVIHVDAATVTRAIEDAHVWDAPPAERAAVLRRAADLYEENFGAIFATLAREAGKSLPDAVGELREAVDFLRYYATEGEFASGAPRGIFGAISPWNFPLAIFSGQIAAALMAGNAVIAKPAEPTPMIATIGVRLLHEAGVPKSALQLLPGRGSVVGTALASDARIAGMVFTGSTATAQTIARNMATNLAPGTPLIAETGGLNAMIVDSTALPEQAVRDIVASSFRSAGQRCSALRCLYVQEDIAPHVIEMIKGAMNELVVGDPWFLTTDVGPVIDTRAQTGIADYIAQNRSRILHQLAVPAQGTFIPPTMLKVNGIEDLDREIFGPVLHVATFRGEDLGRVVEAINAKGFGLTFGLHTRIDARVQEVSEAIHVGNIYVNRNQIGAVVGSQPFGGEGLSGTGPKAGGPNYLTRFFKPAAAPAANGLWAAKADLAAIAAEAAAKPSTRISERHMPGPTGELNRLSLFSRPPVLCLGPGAALAEAQAKAVTALGGQAVVVGGEVSPQALTGLAGISAALWWGDAEAARAYAQALAAREGEIVQLITAQPDVAHVAHERHLCVDTTAAGGNAALLAG</sequence>
<dbReference type="InterPro" id="IPR024089">
    <property type="entry name" value="PRODH_PutA_dom_I/II"/>
</dbReference>
<comment type="cofactor">
    <cofactor evidence="5">
        <name>FAD</name>
        <dbReference type="ChEBI" id="CHEBI:57692"/>
    </cofactor>
</comment>
<accession>A0A918J1F0</accession>
<evidence type="ECO:0000313" key="10">
    <source>
        <dbReference type="EMBL" id="GGW42947.1"/>
    </source>
</evidence>
<keyword evidence="5" id="KW-0678">Repressor</keyword>
<comment type="pathway">
    <text evidence="5">Amino-acid degradation; L-proline degradation into L-glutamate; L-glutamate from L-proline: step 1/2.</text>
</comment>
<dbReference type="Proteomes" id="UP000628984">
    <property type="component" value="Unassembled WGS sequence"/>
</dbReference>
<dbReference type="NCBIfam" id="NF008869">
    <property type="entry name" value="PRK11904.1"/>
    <property type="match status" value="1"/>
</dbReference>
<evidence type="ECO:0000256" key="3">
    <source>
        <dbReference type="ARBA" id="ARBA00023027"/>
    </source>
</evidence>
<dbReference type="GO" id="GO:0003842">
    <property type="term" value="F:L-glutamate gamma-semialdehyde dehydrogenase activity"/>
    <property type="evidence" value="ECO:0007669"/>
    <property type="project" value="UniProtKB-UniRule"/>
</dbReference>
<dbReference type="InterPro" id="IPR016161">
    <property type="entry name" value="Ald_DH/histidinol_DH"/>
</dbReference>
<organism evidence="10 11">
    <name type="scientific">Gemmobacter lanyuensis</name>
    <dbReference type="NCBI Taxonomy" id="1054497"/>
    <lineage>
        <taxon>Bacteria</taxon>
        <taxon>Pseudomonadati</taxon>
        <taxon>Pseudomonadota</taxon>
        <taxon>Alphaproteobacteria</taxon>
        <taxon>Rhodobacterales</taxon>
        <taxon>Paracoccaceae</taxon>
        <taxon>Gemmobacter</taxon>
    </lineage>
</organism>
<dbReference type="PANTHER" id="PTHR42862">
    <property type="entry name" value="DELTA-1-PYRROLINE-5-CARBOXYLATE DEHYDROGENASE 1, ISOFORM A-RELATED"/>
    <property type="match status" value="1"/>
</dbReference>
<dbReference type="NCBIfam" id="TIGR01238">
    <property type="entry name" value="D1pyr5carbox3"/>
    <property type="match status" value="1"/>
</dbReference>
<dbReference type="GO" id="GO:0009898">
    <property type="term" value="C:cytoplasmic side of plasma membrane"/>
    <property type="evidence" value="ECO:0007669"/>
    <property type="project" value="TreeGrafter"/>
</dbReference>
<evidence type="ECO:0000259" key="7">
    <source>
        <dbReference type="Pfam" id="PF00171"/>
    </source>
</evidence>
<reference evidence="10" key="2">
    <citation type="submission" date="2020-09" db="EMBL/GenBank/DDBJ databases">
        <authorList>
            <person name="Sun Q."/>
            <person name="Kim S."/>
        </authorList>
    </citation>
    <scope>NUCLEOTIDE SEQUENCE</scope>
    <source>
        <strain evidence="10">KCTC 23714</strain>
    </source>
</reference>
<comment type="caution">
    <text evidence="10">The sequence shown here is derived from an EMBL/GenBank/DDBJ whole genome shotgun (WGS) entry which is preliminary data.</text>
</comment>
<dbReference type="Gene3D" id="3.40.605.10">
    <property type="entry name" value="Aldehyde Dehydrogenase, Chain A, domain 1"/>
    <property type="match status" value="1"/>
</dbReference>
<dbReference type="AlphaFoldDB" id="A0A918J1F0"/>
<dbReference type="InterPro" id="IPR002872">
    <property type="entry name" value="Proline_DH_dom"/>
</dbReference>
<feature type="domain" description="Proline dehydrogenase PutA" evidence="9">
    <location>
        <begin position="59"/>
        <end position="169"/>
    </location>
</feature>
<feature type="domain" description="Aldehyde dehydrogenase" evidence="7">
    <location>
        <begin position="547"/>
        <end position="976"/>
    </location>
</feature>
<dbReference type="GO" id="GO:0003700">
    <property type="term" value="F:DNA-binding transcription factor activity"/>
    <property type="evidence" value="ECO:0007669"/>
    <property type="project" value="InterPro"/>
</dbReference>
<dbReference type="InterPro" id="IPR016163">
    <property type="entry name" value="Ald_DH_C"/>
</dbReference>
<dbReference type="InterPro" id="IPR025703">
    <property type="entry name" value="Bifunct_PutA"/>
</dbReference>
<dbReference type="InterPro" id="IPR029041">
    <property type="entry name" value="FAD-linked_oxidoreductase-like"/>
</dbReference>